<dbReference type="Pfam" id="PF17827">
    <property type="entry name" value="PrmC_N"/>
    <property type="match status" value="1"/>
</dbReference>
<dbReference type="HAMAP" id="MF_02126">
    <property type="entry name" value="RF_methyltr_PrmC"/>
    <property type="match status" value="1"/>
</dbReference>
<dbReference type="GO" id="GO:0102559">
    <property type="term" value="F:peptide chain release factor N(5)-glutamine methyltransferase activity"/>
    <property type="evidence" value="ECO:0007669"/>
    <property type="project" value="UniProtKB-EC"/>
</dbReference>
<evidence type="ECO:0000256" key="2">
    <source>
        <dbReference type="ARBA" id="ARBA00022679"/>
    </source>
</evidence>
<dbReference type="Proteomes" id="UP000388452">
    <property type="component" value="Chromosome"/>
</dbReference>
<evidence type="ECO:0000256" key="5">
    <source>
        <dbReference type="HAMAP-Rule" id="MF_02126"/>
    </source>
</evidence>
<reference evidence="8 9" key="1">
    <citation type="submission" date="2019-10" db="EMBL/GenBank/DDBJ databases">
        <title>Genome sequencing of Lactobacillus manihotivorans.</title>
        <authorList>
            <person name="Kim K."/>
        </authorList>
    </citation>
    <scope>NUCLEOTIDE SEQUENCE [LARGE SCALE GENOMIC DNA]</scope>
    <source>
        <strain evidence="8 9">LM010</strain>
    </source>
</reference>
<organism evidence="8 9">
    <name type="scientific">Lacticaseibacillus manihotivorans</name>
    <dbReference type="NCBI Taxonomy" id="88233"/>
    <lineage>
        <taxon>Bacteria</taxon>
        <taxon>Bacillati</taxon>
        <taxon>Bacillota</taxon>
        <taxon>Bacilli</taxon>
        <taxon>Lactobacillales</taxon>
        <taxon>Lactobacillaceae</taxon>
        <taxon>Lacticaseibacillus</taxon>
    </lineage>
</organism>
<feature type="binding site" evidence="5">
    <location>
        <begin position="118"/>
        <end position="122"/>
    </location>
    <ligand>
        <name>S-adenosyl-L-methionine</name>
        <dbReference type="ChEBI" id="CHEBI:59789"/>
    </ligand>
</feature>
<gene>
    <name evidence="5 8" type="primary">prmC</name>
    <name evidence="8" type="ORF">LM010_11495</name>
</gene>
<dbReference type="AlphaFoldDB" id="A0A5P8JTA8"/>
<evidence type="ECO:0000256" key="1">
    <source>
        <dbReference type="ARBA" id="ARBA00022603"/>
    </source>
</evidence>
<keyword evidence="1 5" id="KW-0489">Methyltransferase</keyword>
<dbReference type="PANTHER" id="PTHR18895">
    <property type="entry name" value="HEMK METHYLTRANSFERASE"/>
    <property type="match status" value="1"/>
</dbReference>
<feature type="domain" description="Methyltransferase small" evidence="6">
    <location>
        <begin position="107"/>
        <end position="193"/>
    </location>
</feature>
<evidence type="ECO:0000256" key="3">
    <source>
        <dbReference type="ARBA" id="ARBA00022691"/>
    </source>
</evidence>
<evidence type="ECO:0000313" key="9">
    <source>
        <dbReference type="Proteomes" id="UP000388452"/>
    </source>
</evidence>
<dbReference type="SUPFAM" id="SSF53335">
    <property type="entry name" value="S-adenosyl-L-methionine-dependent methyltransferases"/>
    <property type="match status" value="1"/>
</dbReference>
<evidence type="ECO:0000256" key="4">
    <source>
        <dbReference type="ARBA" id="ARBA00048391"/>
    </source>
</evidence>
<dbReference type="Pfam" id="PF05175">
    <property type="entry name" value="MTS"/>
    <property type="match status" value="1"/>
</dbReference>
<comment type="similarity">
    <text evidence="5">Belongs to the protein N5-glutamine methyltransferase family. PrmC subfamily.</text>
</comment>
<dbReference type="EC" id="2.1.1.297" evidence="5"/>
<dbReference type="InterPro" id="IPR004556">
    <property type="entry name" value="HemK-like"/>
</dbReference>
<feature type="domain" description="Release factor glutamine methyltransferase N-terminal" evidence="7">
    <location>
        <begin position="7"/>
        <end position="75"/>
    </location>
</feature>
<dbReference type="NCBIfam" id="TIGR03534">
    <property type="entry name" value="RF_mod_PrmC"/>
    <property type="match status" value="1"/>
</dbReference>
<comment type="caution">
    <text evidence="5">Lacks conserved residue(s) required for the propagation of feature annotation.</text>
</comment>
<comment type="function">
    <text evidence="5">Methylates the class 1 translation termination release factors RF1/PrfA and RF2/PrfB on the glutamine residue of the universally conserved GGQ motif.</text>
</comment>
<sequence length="277" mass="30653">MNKTYHEALAGASSLLQKAGIDPDAARYVLEYLGDFTPTQLQLHGRDVMPDPIAKAFEAAIPRLLQHEPAQYIIGLAPFYGHDFKVSPAVLIPRFETEELVAWVAEDRAQAQTLLDVGTGSGVIGITLKAQCPQLDVTMMDVSSDALAIAQQNAQRLQVEVTLKQSDLFSAVAGQRFDRIVSNLPYISHKEVDVMDESTLAFEPHLALFADHNGLALFERFCQQLPEHVHAGSQAYLEFGYQQQPALAKLFAEVLPQAQVEFRQDLAGHPRMVKLTF</sequence>
<dbReference type="EMBL" id="CP045068">
    <property type="protein sequence ID" value="QFQ92004.1"/>
    <property type="molecule type" value="Genomic_DNA"/>
</dbReference>
<dbReference type="GO" id="GO:0032259">
    <property type="term" value="P:methylation"/>
    <property type="evidence" value="ECO:0007669"/>
    <property type="project" value="UniProtKB-KW"/>
</dbReference>
<keyword evidence="3 5" id="KW-0949">S-adenosyl-L-methionine</keyword>
<feature type="binding site" evidence="5">
    <location>
        <position position="183"/>
    </location>
    <ligand>
        <name>S-adenosyl-L-methionine</name>
        <dbReference type="ChEBI" id="CHEBI:59789"/>
    </ligand>
</feature>
<dbReference type="InterPro" id="IPR050320">
    <property type="entry name" value="N5-glutamine_MTase"/>
</dbReference>
<dbReference type="InterPro" id="IPR040758">
    <property type="entry name" value="PrmC_N"/>
</dbReference>
<dbReference type="InterPro" id="IPR029063">
    <property type="entry name" value="SAM-dependent_MTases_sf"/>
</dbReference>
<comment type="catalytic activity">
    <reaction evidence="4 5">
        <text>L-glutaminyl-[peptide chain release factor] + S-adenosyl-L-methionine = N(5)-methyl-L-glutaminyl-[peptide chain release factor] + S-adenosyl-L-homocysteine + H(+)</text>
        <dbReference type="Rhea" id="RHEA:42896"/>
        <dbReference type="Rhea" id="RHEA-COMP:10271"/>
        <dbReference type="Rhea" id="RHEA-COMP:10272"/>
        <dbReference type="ChEBI" id="CHEBI:15378"/>
        <dbReference type="ChEBI" id="CHEBI:30011"/>
        <dbReference type="ChEBI" id="CHEBI:57856"/>
        <dbReference type="ChEBI" id="CHEBI:59789"/>
        <dbReference type="ChEBI" id="CHEBI:61891"/>
        <dbReference type="EC" id="2.1.1.297"/>
    </reaction>
</comment>
<dbReference type="RefSeq" id="WP_056962278.1">
    <property type="nucleotide sequence ID" value="NZ_CP045068.1"/>
</dbReference>
<evidence type="ECO:0000259" key="7">
    <source>
        <dbReference type="Pfam" id="PF17827"/>
    </source>
</evidence>
<dbReference type="Gene3D" id="3.40.50.150">
    <property type="entry name" value="Vaccinia Virus protein VP39"/>
    <property type="match status" value="1"/>
</dbReference>
<dbReference type="CDD" id="cd02440">
    <property type="entry name" value="AdoMet_MTases"/>
    <property type="match status" value="1"/>
</dbReference>
<evidence type="ECO:0000313" key="8">
    <source>
        <dbReference type="EMBL" id="QFQ92004.1"/>
    </source>
</evidence>
<evidence type="ECO:0000259" key="6">
    <source>
        <dbReference type="Pfam" id="PF05175"/>
    </source>
</evidence>
<proteinExistence type="inferred from homology"/>
<feature type="binding site" evidence="5">
    <location>
        <position position="141"/>
    </location>
    <ligand>
        <name>S-adenosyl-L-methionine</name>
        <dbReference type="ChEBI" id="CHEBI:59789"/>
    </ligand>
</feature>
<dbReference type="PANTHER" id="PTHR18895:SF74">
    <property type="entry name" value="MTRF1L RELEASE FACTOR GLUTAMINE METHYLTRANSFERASE"/>
    <property type="match status" value="1"/>
</dbReference>
<dbReference type="NCBIfam" id="TIGR00536">
    <property type="entry name" value="hemK_fam"/>
    <property type="match status" value="1"/>
</dbReference>
<dbReference type="InterPro" id="IPR007848">
    <property type="entry name" value="Small_mtfrase_dom"/>
</dbReference>
<protein>
    <recommendedName>
        <fullName evidence="5">Release factor glutamine methyltransferase</fullName>
        <shortName evidence="5">RF MTase</shortName>
        <ecNumber evidence="5">2.1.1.297</ecNumber>
    </recommendedName>
    <alternativeName>
        <fullName evidence="5">N5-glutamine methyltransferase PrmC</fullName>
    </alternativeName>
    <alternativeName>
        <fullName evidence="5">Protein-(glutamine-N5) MTase PrmC</fullName>
    </alternativeName>
    <alternativeName>
        <fullName evidence="5">Protein-glutamine N-methyltransferase PrmC</fullName>
    </alternativeName>
</protein>
<keyword evidence="2 5" id="KW-0808">Transferase</keyword>
<dbReference type="InterPro" id="IPR019874">
    <property type="entry name" value="RF_methyltr_PrmC"/>
</dbReference>
<dbReference type="Gene3D" id="1.10.8.10">
    <property type="entry name" value="DNA helicase RuvA subunit, C-terminal domain"/>
    <property type="match status" value="1"/>
</dbReference>
<name>A0A5P8JTA8_9LACO</name>
<accession>A0A5P8JTA8</accession>